<dbReference type="EMBL" id="JACCJB010000011">
    <property type="protein sequence ID" value="KAF6223025.1"/>
    <property type="molecule type" value="Genomic_DNA"/>
</dbReference>
<dbReference type="InterPro" id="IPR051317">
    <property type="entry name" value="Gfo/Idh/MocA_oxidoreduct"/>
</dbReference>
<dbReference type="Proteomes" id="UP000593566">
    <property type="component" value="Unassembled WGS sequence"/>
</dbReference>
<dbReference type="PANTHER" id="PTHR43708:SF1">
    <property type="entry name" value="GALACTOSE_LACTOSE METABOLISM REGULATORY PROTEIN GAL80"/>
    <property type="match status" value="1"/>
</dbReference>
<feature type="domain" description="Gfo/Idh/MocA-like oxidoreductase N-terminal" evidence="1">
    <location>
        <begin position="5"/>
        <end position="132"/>
    </location>
</feature>
<dbReference type="PANTHER" id="PTHR43708">
    <property type="entry name" value="CONSERVED EXPRESSED OXIDOREDUCTASE (EUROFUNG)"/>
    <property type="match status" value="1"/>
</dbReference>
<protein>
    <submittedName>
        <fullName evidence="3">Uncharacterized protein</fullName>
    </submittedName>
</protein>
<dbReference type="RefSeq" id="XP_037152371.1">
    <property type="nucleotide sequence ID" value="XM_037292009.1"/>
</dbReference>
<dbReference type="Gene3D" id="3.30.360.10">
    <property type="entry name" value="Dihydrodipicolinate Reductase, domain 2"/>
    <property type="match status" value="1"/>
</dbReference>
<dbReference type="InterPro" id="IPR000683">
    <property type="entry name" value="Gfo/Idh/MocA-like_OxRdtase_N"/>
</dbReference>
<proteinExistence type="predicted"/>
<accession>A0A8H6FC76</accession>
<gene>
    <name evidence="3" type="ORF">HO133_001077</name>
</gene>
<name>A0A8H6FC76_9LECA</name>
<dbReference type="SUPFAM" id="SSF51735">
    <property type="entry name" value="NAD(P)-binding Rossmann-fold domains"/>
    <property type="match status" value="1"/>
</dbReference>
<sequence>MAPIGVGIIGLSADQSAWATSAHSSPLKSAPLNEKFKLVAVSTSSPETARKAAEAHGVSADKAYSSPEAIADDKDVDLVVVSVKTPYHKQLALPALHAKKSVFVEWPLGNGLQEAEELAALARTQGVKTAVGLQARLLPSVQKAKSIIDSGALGRILGTTLVASNSLVVNIPVKNSYLNDPKSGANLVTIPTIHALDPLCYLLGEFKSLNATTATTMPELRFTQADGSKSEPVKSNIADFVSIQGVLENGATVSYVSSSTTEATPGHFEWIISGEEGSLKFESGNQFIAMAPPTLYQFALFKQDGKEDGDKGPYATKEGGKWEEVEVEKGPFGGIGEVYAAFAEGNQDLVDFDEAVKRHQMVEAIFRSAKNGTRESY</sequence>
<reference evidence="3 4" key="1">
    <citation type="journal article" date="2020" name="Genomics">
        <title>Complete, high-quality genomes from long-read metagenomic sequencing of two wolf lichen thalli reveals enigmatic genome architecture.</title>
        <authorList>
            <person name="McKenzie S.K."/>
            <person name="Walston R.F."/>
            <person name="Allen J.L."/>
        </authorList>
    </citation>
    <scope>NUCLEOTIDE SEQUENCE [LARGE SCALE GENOMIC DNA]</scope>
    <source>
        <strain evidence="3">WasteWater1</strain>
    </source>
</reference>
<organism evidence="3 4">
    <name type="scientific">Letharia lupina</name>
    <dbReference type="NCBI Taxonomy" id="560253"/>
    <lineage>
        <taxon>Eukaryota</taxon>
        <taxon>Fungi</taxon>
        <taxon>Dikarya</taxon>
        <taxon>Ascomycota</taxon>
        <taxon>Pezizomycotina</taxon>
        <taxon>Lecanoromycetes</taxon>
        <taxon>OSLEUM clade</taxon>
        <taxon>Lecanoromycetidae</taxon>
        <taxon>Lecanorales</taxon>
        <taxon>Lecanorineae</taxon>
        <taxon>Parmeliaceae</taxon>
        <taxon>Letharia</taxon>
    </lineage>
</organism>
<dbReference type="SUPFAM" id="SSF55347">
    <property type="entry name" value="Glyceraldehyde-3-phosphate dehydrogenase-like, C-terminal domain"/>
    <property type="match status" value="1"/>
</dbReference>
<dbReference type="InterPro" id="IPR036291">
    <property type="entry name" value="NAD(P)-bd_dom_sf"/>
</dbReference>
<evidence type="ECO:0000259" key="1">
    <source>
        <dbReference type="Pfam" id="PF01408"/>
    </source>
</evidence>
<keyword evidence="4" id="KW-1185">Reference proteome</keyword>
<comment type="caution">
    <text evidence="3">The sequence shown here is derived from an EMBL/GenBank/DDBJ whole genome shotgun (WGS) entry which is preliminary data.</text>
</comment>
<dbReference type="InterPro" id="IPR055080">
    <property type="entry name" value="Gal80p-like_C"/>
</dbReference>
<evidence type="ECO:0000259" key="2">
    <source>
        <dbReference type="Pfam" id="PF22685"/>
    </source>
</evidence>
<evidence type="ECO:0000313" key="4">
    <source>
        <dbReference type="Proteomes" id="UP000593566"/>
    </source>
</evidence>
<dbReference type="AlphaFoldDB" id="A0A8H6FC76"/>
<dbReference type="Gene3D" id="3.40.50.720">
    <property type="entry name" value="NAD(P)-binding Rossmann-like Domain"/>
    <property type="match status" value="1"/>
</dbReference>
<dbReference type="GO" id="GO:0000166">
    <property type="term" value="F:nucleotide binding"/>
    <property type="evidence" value="ECO:0007669"/>
    <property type="project" value="InterPro"/>
</dbReference>
<dbReference type="GeneID" id="59329495"/>
<dbReference type="Pfam" id="PF01408">
    <property type="entry name" value="GFO_IDH_MocA"/>
    <property type="match status" value="1"/>
</dbReference>
<dbReference type="Pfam" id="PF22685">
    <property type="entry name" value="Gal80p_C-like"/>
    <property type="match status" value="1"/>
</dbReference>
<feature type="domain" description="Gal80p-like C-terminal" evidence="2">
    <location>
        <begin position="139"/>
        <end position="283"/>
    </location>
</feature>
<evidence type="ECO:0000313" key="3">
    <source>
        <dbReference type="EMBL" id="KAF6223025.1"/>
    </source>
</evidence>